<evidence type="ECO:0000256" key="5">
    <source>
        <dbReference type="PROSITE-ProRule" id="PRU10015"/>
    </source>
</evidence>
<dbReference type="SUPFAM" id="SSF53335">
    <property type="entry name" value="S-adenosyl-L-methionine-dependent methyltransferases"/>
    <property type="match status" value="1"/>
</dbReference>
<dbReference type="InterPro" id="IPR012340">
    <property type="entry name" value="NA-bd_OB-fold"/>
</dbReference>
<dbReference type="GO" id="GO:0070475">
    <property type="term" value="P:rRNA base methylation"/>
    <property type="evidence" value="ECO:0007669"/>
    <property type="project" value="TreeGrafter"/>
</dbReference>
<comment type="similarity">
    <text evidence="4">Belongs to the class I-like SAM-binding methyltransferase superfamily. RNA M5U methyltransferase family.</text>
</comment>
<protein>
    <submittedName>
        <fullName evidence="7">23S rRNA (Uracil(1939)-C(5))-methyltransferase RlmD</fullName>
        <ecNumber evidence="7">2.1.1.190</ecNumber>
    </submittedName>
</protein>
<dbReference type="PROSITE" id="PS51687">
    <property type="entry name" value="SAM_MT_RNA_M5U"/>
    <property type="match status" value="1"/>
</dbReference>
<feature type="binding site" evidence="4">
    <location>
        <position position="337"/>
    </location>
    <ligand>
        <name>S-adenosyl-L-methionine</name>
        <dbReference type="ChEBI" id="CHEBI:59789"/>
    </ligand>
</feature>
<dbReference type="Gene3D" id="3.40.50.150">
    <property type="entry name" value="Vaccinia Virus protein VP39"/>
    <property type="match status" value="1"/>
</dbReference>
<proteinExistence type="inferred from homology"/>
<dbReference type="SUPFAM" id="SSF50249">
    <property type="entry name" value="Nucleic acid-binding proteins"/>
    <property type="match status" value="1"/>
</dbReference>
<dbReference type="PROSITE" id="PS01230">
    <property type="entry name" value="TRMA_1"/>
    <property type="match status" value="1"/>
</dbReference>
<reference evidence="7" key="1">
    <citation type="journal article" date="2021" name="PeerJ">
        <title>Extensive microbial diversity within the chicken gut microbiome revealed by metagenomics and culture.</title>
        <authorList>
            <person name="Gilroy R."/>
            <person name="Ravi A."/>
            <person name="Getino M."/>
            <person name="Pursley I."/>
            <person name="Horton D.L."/>
            <person name="Alikhan N.F."/>
            <person name="Baker D."/>
            <person name="Gharbi K."/>
            <person name="Hall N."/>
            <person name="Watson M."/>
            <person name="Adriaenssens E.M."/>
            <person name="Foster-Nyarko E."/>
            <person name="Jarju S."/>
            <person name="Secka A."/>
            <person name="Antonio M."/>
            <person name="Oren A."/>
            <person name="Chaudhuri R.R."/>
            <person name="La Ragione R."/>
            <person name="Hildebrand F."/>
            <person name="Pallen M.J."/>
        </authorList>
    </citation>
    <scope>NUCLEOTIDE SEQUENCE</scope>
    <source>
        <strain evidence="7">6627</strain>
    </source>
</reference>
<organism evidence="7 8">
    <name type="scientific">Candidatus Ligilactobacillus excrementigallinarum</name>
    <dbReference type="NCBI Taxonomy" id="2838641"/>
    <lineage>
        <taxon>Bacteria</taxon>
        <taxon>Bacillati</taxon>
        <taxon>Bacillota</taxon>
        <taxon>Bacilli</taxon>
        <taxon>Lactobacillales</taxon>
        <taxon>Lactobacillaceae</taxon>
        <taxon>Ligilactobacillus</taxon>
    </lineage>
</organism>
<gene>
    <name evidence="7" type="primary">rlmD</name>
    <name evidence="7" type="ORF">H9861_02360</name>
</gene>
<dbReference type="GO" id="GO:0070041">
    <property type="term" value="F:rRNA (uridine-C5-)-methyltransferase activity"/>
    <property type="evidence" value="ECO:0007669"/>
    <property type="project" value="TreeGrafter"/>
</dbReference>
<dbReference type="FunFam" id="2.40.50.140:FF:000097">
    <property type="entry name" value="23S rRNA (uracil(1939)-C(5))-methyltransferase RlmD"/>
    <property type="match status" value="1"/>
</dbReference>
<feature type="binding site" evidence="4">
    <location>
        <position position="316"/>
    </location>
    <ligand>
        <name>S-adenosyl-L-methionine</name>
        <dbReference type="ChEBI" id="CHEBI:59789"/>
    </ligand>
</feature>
<evidence type="ECO:0000313" key="7">
    <source>
        <dbReference type="EMBL" id="HIX01577.1"/>
    </source>
</evidence>
<dbReference type="EMBL" id="DXFP01000017">
    <property type="protein sequence ID" value="HIX01577.1"/>
    <property type="molecule type" value="Genomic_DNA"/>
</dbReference>
<evidence type="ECO:0000256" key="3">
    <source>
        <dbReference type="ARBA" id="ARBA00022691"/>
    </source>
</evidence>
<dbReference type="CDD" id="cd02440">
    <property type="entry name" value="AdoMet_MTases"/>
    <property type="match status" value="1"/>
</dbReference>
<keyword evidence="3 4" id="KW-0949">S-adenosyl-L-methionine</keyword>
<dbReference type="PANTHER" id="PTHR11061">
    <property type="entry name" value="RNA M5U METHYLTRANSFERASE"/>
    <property type="match status" value="1"/>
</dbReference>
<feature type="binding site" evidence="4">
    <location>
        <position position="287"/>
    </location>
    <ligand>
        <name>S-adenosyl-L-methionine</name>
        <dbReference type="ChEBI" id="CHEBI:59789"/>
    </ligand>
</feature>
<dbReference type="PANTHER" id="PTHR11061:SF45">
    <property type="match status" value="1"/>
</dbReference>
<dbReference type="Pfam" id="PF01938">
    <property type="entry name" value="TRAM"/>
    <property type="match status" value="1"/>
</dbReference>
<feature type="active site" evidence="5">
    <location>
        <position position="412"/>
    </location>
</feature>
<dbReference type="AlphaFoldDB" id="A0A9D1UWE7"/>
<dbReference type="FunFam" id="2.40.50.1070:FF:000003">
    <property type="entry name" value="23S rRNA (Uracil-5-)-methyltransferase RumA"/>
    <property type="match status" value="1"/>
</dbReference>
<feature type="binding site" evidence="4">
    <location>
        <position position="385"/>
    </location>
    <ligand>
        <name>S-adenosyl-L-methionine</name>
        <dbReference type="ChEBI" id="CHEBI:59789"/>
    </ligand>
</feature>
<evidence type="ECO:0000256" key="4">
    <source>
        <dbReference type="PROSITE-ProRule" id="PRU01024"/>
    </source>
</evidence>
<dbReference type="FunFam" id="3.40.50.150:FF:000009">
    <property type="entry name" value="23S rRNA (Uracil(1939)-C(5))-methyltransferase RlmD"/>
    <property type="match status" value="1"/>
</dbReference>
<evidence type="ECO:0000256" key="1">
    <source>
        <dbReference type="ARBA" id="ARBA00022603"/>
    </source>
</evidence>
<feature type="active site" description="Nucleophile" evidence="4">
    <location>
        <position position="412"/>
    </location>
</feature>
<sequence length="454" mass="51964">MNVKVKLNQIIQLKIKKLGINGEGIGYYQRKIVFVPGALPNEMVKVKITDIRPKYLSAKLIKVLKASKERVDPRDKYEVGGIELENLAYPAQLKFKQDLIQQALNKFEPQGYQHYDVRPTIGMEYPYEYRNKAQFQVRKMKDGTIKAGLYQANSHYLVDLPTFSTQMPLTMKIMRTIVQLLKKWNVSIYDEKRNQGNVKTIVIRQSAAFDQVQVVFVTNQRAFPQKNDLIVSLQRTYPQIVSIMQNVNPGRKSLVWGTETFRLAGKDTIDEQLGNVKFKLSARAFFQLNPQQTLKLYDEVKQALDLHPDETLVDAYCGVGTIGLYVGQNAKQIRGMDIIPESIADAQQNAQMSGIKNVHYETGTAEELMTKWAKNGFVPDALVVDPPRTGLDKQLVETIHQYQPQKFVYVSCNPSTLARDLVKLVRDYEVEYIQSIDMFPQTARCEAIVKFKKK</sequence>
<keyword evidence="2 4" id="KW-0808">Transferase</keyword>
<name>A0A9D1UWE7_9LACO</name>
<evidence type="ECO:0000313" key="8">
    <source>
        <dbReference type="Proteomes" id="UP000823963"/>
    </source>
</evidence>
<accession>A0A9D1UWE7</accession>
<reference evidence="7" key="2">
    <citation type="submission" date="2021-04" db="EMBL/GenBank/DDBJ databases">
        <authorList>
            <person name="Gilroy R."/>
        </authorList>
    </citation>
    <scope>NUCLEOTIDE SEQUENCE</scope>
    <source>
        <strain evidence="7">6627</strain>
    </source>
</reference>
<dbReference type="EC" id="2.1.1.190" evidence="7"/>
<evidence type="ECO:0000259" key="6">
    <source>
        <dbReference type="PROSITE" id="PS50926"/>
    </source>
</evidence>
<dbReference type="Gene3D" id="2.40.50.140">
    <property type="entry name" value="Nucleic acid-binding proteins"/>
    <property type="match status" value="1"/>
</dbReference>
<comment type="caution">
    <text evidence="7">The sequence shown here is derived from an EMBL/GenBank/DDBJ whole genome shotgun (WGS) entry which is preliminary data.</text>
</comment>
<dbReference type="Proteomes" id="UP000823963">
    <property type="component" value="Unassembled WGS sequence"/>
</dbReference>
<keyword evidence="1 4" id="KW-0489">Methyltransferase</keyword>
<dbReference type="PROSITE" id="PS50926">
    <property type="entry name" value="TRAM"/>
    <property type="match status" value="1"/>
</dbReference>
<dbReference type="InterPro" id="IPR029063">
    <property type="entry name" value="SAM-dependent_MTases_sf"/>
</dbReference>
<dbReference type="InterPro" id="IPR030390">
    <property type="entry name" value="MeTrfase_TrmA_AS"/>
</dbReference>
<dbReference type="Gene3D" id="2.40.50.1070">
    <property type="match status" value="1"/>
</dbReference>
<feature type="domain" description="TRAM" evidence="6">
    <location>
        <begin position="4"/>
        <end position="62"/>
    </location>
</feature>
<dbReference type="Pfam" id="PF05958">
    <property type="entry name" value="tRNA_U5-meth_tr"/>
    <property type="match status" value="1"/>
</dbReference>
<dbReference type="InterPro" id="IPR010280">
    <property type="entry name" value="U5_MeTrfase_fam"/>
</dbReference>
<evidence type="ECO:0000256" key="2">
    <source>
        <dbReference type="ARBA" id="ARBA00022679"/>
    </source>
</evidence>
<dbReference type="NCBIfam" id="TIGR00479">
    <property type="entry name" value="rumA"/>
    <property type="match status" value="1"/>
</dbReference>
<dbReference type="InterPro" id="IPR002792">
    <property type="entry name" value="TRAM_dom"/>
</dbReference>